<dbReference type="GO" id="GO:0050832">
    <property type="term" value="P:defense response to fungus"/>
    <property type="evidence" value="ECO:0007669"/>
    <property type="project" value="UniProtKB-KW"/>
</dbReference>
<proteinExistence type="inferred from homology"/>
<dbReference type="Pfam" id="PF25052">
    <property type="entry name" value="AtDEF-like"/>
    <property type="match status" value="1"/>
</dbReference>
<gene>
    <name evidence="6" type="ORF">SI7747_04005162</name>
</gene>
<evidence type="ECO:0000313" key="6">
    <source>
        <dbReference type="EMBL" id="CAA2618995.1"/>
    </source>
</evidence>
<keyword evidence="5" id="KW-0732">Signal</keyword>
<dbReference type="Proteomes" id="UP001189122">
    <property type="component" value="Unassembled WGS sequence"/>
</dbReference>
<dbReference type="EMBL" id="LR743591">
    <property type="protein sequence ID" value="CAA2618995.1"/>
    <property type="molecule type" value="Genomic_DNA"/>
</dbReference>
<evidence type="ECO:0000256" key="2">
    <source>
        <dbReference type="ARBA" id="ARBA00022529"/>
    </source>
</evidence>
<feature type="signal peptide" evidence="5">
    <location>
        <begin position="1"/>
        <end position="24"/>
    </location>
</feature>
<dbReference type="PANTHER" id="PTHR48224:SF1">
    <property type="entry name" value="DEFENSIN-LIKE PROTEIN 270"/>
    <property type="match status" value="1"/>
</dbReference>
<evidence type="ECO:0000256" key="1">
    <source>
        <dbReference type="ARBA" id="ARBA00006722"/>
    </source>
</evidence>
<dbReference type="PANTHER" id="PTHR48224">
    <property type="entry name" value="DEFENSIN-LIKE PROTEIN 270-RELATED"/>
    <property type="match status" value="1"/>
</dbReference>
<name>A0A7I8INK5_SPIIN</name>
<keyword evidence="3" id="KW-0295">Fungicide</keyword>
<evidence type="ECO:0000313" key="7">
    <source>
        <dbReference type="Proteomes" id="UP001189122"/>
    </source>
</evidence>
<feature type="chain" id="PRO_5029744348" evidence="5">
    <location>
        <begin position="25"/>
        <end position="72"/>
    </location>
</feature>
<comment type="similarity">
    <text evidence="1">Belongs to the DEFL family.</text>
</comment>
<protein>
    <submittedName>
        <fullName evidence="6">Uncharacterized protein</fullName>
    </submittedName>
</protein>
<evidence type="ECO:0000256" key="4">
    <source>
        <dbReference type="ARBA" id="ARBA00022821"/>
    </source>
</evidence>
<accession>A0A7I8INK5</accession>
<dbReference type="AlphaFoldDB" id="A0A7I8INK5"/>
<keyword evidence="7" id="KW-1185">Reference proteome</keyword>
<dbReference type="InterPro" id="IPR010851">
    <property type="entry name" value="DEFL"/>
</dbReference>
<organism evidence="6">
    <name type="scientific">Spirodela intermedia</name>
    <name type="common">Intermediate duckweed</name>
    <dbReference type="NCBI Taxonomy" id="51605"/>
    <lineage>
        <taxon>Eukaryota</taxon>
        <taxon>Viridiplantae</taxon>
        <taxon>Streptophyta</taxon>
        <taxon>Embryophyta</taxon>
        <taxon>Tracheophyta</taxon>
        <taxon>Spermatophyta</taxon>
        <taxon>Magnoliopsida</taxon>
        <taxon>Liliopsida</taxon>
        <taxon>Araceae</taxon>
        <taxon>Lemnoideae</taxon>
        <taxon>Spirodela</taxon>
    </lineage>
</organism>
<evidence type="ECO:0000256" key="3">
    <source>
        <dbReference type="ARBA" id="ARBA00022577"/>
    </source>
</evidence>
<dbReference type="GO" id="GO:0031640">
    <property type="term" value="P:killing of cells of another organism"/>
    <property type="evidence" value="ECO:0007669"/>
    <property type="project" value="UniProtKB-KW"/>
</dbReference>
<keyword evidence="4" id="KW-0611">Plant defense</keyword>
<dbReference type="EMBL" id="CACRZD030000004">
    <property type="protein sequence ID" value="CAA6658718.1"/>
    <property type="molecule type" value="Genomic_DNA"/>
</dbReference>
<reference evidence="6 7" key="1">
    <citation type="submission" date="2019-12" db="EMBL/GenBank/DDBJ databases">
        <authorList>
            <person name="Scholz U."/>
            <person name="Mascher M."/>
            <person name="Fiebig A."/>
        </authorList>
    </citation>
    <scope>NUCLEOTIDE SEQUENCE</scope>
</reference>
<sequence length="72" mass="7489">MASVKFFAVVAAALLLSSSLLVSAQLPDEDCVFAGPCRTRLDCARPCKALGHSPTAVLCEPYIGGLTCCCLL</sequence>
<evidence type="ECO:0000256" key="5">
    <source>
        <dbReference type="SAM" id="SignalP"/>
    </source>
</evidence>
<keyword evidence="2" id="KW-0929">Antimicrobial</keyword>